<evidence type="ECO:0000256" key="7">
    <source>
        <dbReference type="HAMAP-Rule" id="MF_01695"/>
    </source>
</evidence>
<dbReference type="PANTHER" id="PTHR12526">
    <property type="entry name" value="GLYCOSYLTRANSFERASE"/>
    <property type="match status" value="1"/>
</dbReference>
<evidence type="ECO:0000256" key="4">
    <source>
        <dbReference type="ARBA" id="ARBA00022723"/>
    </source>
</evidence>
<evidence type="ECO:0000256" key="5">
    <source>
        <dbReference type="ARBA" id="ARBA00022842"/>
    </source>
</evidence>
<evidence type="ECO:0000313" key="10">
    <source>
        <dbReference type="EMBL" id="GAA3710518.1"/>
    </source>
</evidence>
<feature type="binding site" evidence="7">
    <location>
        <position position="331"/>
    </location>
    <ligand>
        <name>Mg(2+)</name>
        <dbReference type="ChEBI" id="CHEBI:18420"/>
    </ligand>
</feature>
<dbReference type="Proteomes" id="UP001500902">
    <property type="component" value="Unassembled WGS sequence"/>
</dbReference>
<feature type="binding site" evidence="7">
    <location>
        <position position="230"/>
    </location>
    <ligand>
        <name>UDP-N-acetyl-alpha-D-glucosamine</name>
        <dbReference type="ChEBI" id="CHEBI:57705"/>
    </ligand>
</feature>
<comment type="subunit">
    <text evidence="7">Homodimer.</text>
</comment>
<keyword evidence="3 7" id="KW-0808">Transferase</keyword>
<feature type="binding site" evidence="7">
    <location>
        <position position="307"/>
    </location>
    <ligand>
        <name>Mg(2+)</name>
        <dbReference type="ChEBI" id="CHEBI:18420"/>
    </ligand>
</feature>
<dbReference type="HAMAP" id="MF_01695">
    <property type="entry name" value="MshA"/>
    <property type="match status" value="1"/>
</dbReference>
<dbReference type="InterPro" id="IPR001296">
    <property type="entry name" value="Glyco_trans_1"/>
</dbReference>
<reference evidence="11" key="1">
    <citation type="journal article" date="2019" name="Int. J. Syst. Evol. Microbiol.">
        <title>The Global Catalogue of Microorganisms (GCM) 10K type strain sequencing project: providing services to taxonomists for standard genome sequencing and annotation.</title>
        <authorList>
            <consortium name="The Broad Institute Genomics Platform"/>
            <consortium name="The Broad Institute Genome Sequencing Center for Infectious Disease"/>
            <person name="Wu L."/>
            <person name="Ma J."/>
        </authorList>
    </citation>
    <scope>NUCLEOTIDE SEQUENCE [LARGE SCALE GENOMIC DNA]</scope>
    <source>
        <strain evidence="11">JCM 16904</strain>
    </source>
</reference>
<keyword evidence="2 7" id="KW-0328">Glycosyltransferase</keyword>
<dbReference type="Gene3D" id="3.40.50.2000">
    <property type="entry name" value="Glycogen Phosphorylase B"/>
    <property type="match status" value="2"/>
</dbReference>
<proteinExistence type="inferred from homology"/>
<evidence type="ECO:0000313" key="11">
    <source>
        <dbReference type="Proteomes" id="UP001500902"/>
    </source>
</evidence>
<dbReference type="SUPFAM" id="SSF53756">
    <property type="entry name" value="UDP-Glycosyltransferase/glycogen phosphorylase"/>
    <property type="match status" value="1"/>
</dbReference>
<feature type="domain" description="Glycosyltransferase subfamily 4-like N-terminal" evidence="9">
    <location>
        <begin position="28"/>
        <end position="202"/>
    </location>
</feature>
<feature type="domain" description="Glycosyl transferase family 1" evidence="8">
    <location>
        <begin position="213"/>
        <end position="383"/>
    </location>
</feature>
<dbReference type="Pfam" id="PF13439">
    <property type="entry name" value="Glyco_transf_4"/>
    <property type="match status" value="1"/>
</dbReference>
<feature type="binding site" evidence="7">
    <location>
        <begin position="21"/>
        <end position="22"/>
    </location>
    <ligand>
        <name>UDP-N-acetyl-alpha-D-glucosamine</name>
        <dbReference type="ChEBI" id="CHEBI:57705"/>
    </ligand>
</feature>
<feature type="binding site" evidence="7">
    <location>
        <position position="235"/>
    </location>
    <ligand>
        <name>UDP-N-acetyl-alpha-D-glucosamine</name>
        <dbReference type="ChEBI" id="CHEBI:57705"/>
    </ligand>
</feature>
<dbReference type="InterPro" id="IPR017814">
    <property type="entry name" value="Mycothiol_biosynthesis_MshA"/>
</dbReference>
<feature type="binding site" evidence="7">
    <location>
        <position position="84"/>
    </location>
    <ligand>
        <name>1D-myo-inositol 3-phosphate</name>
        <dbReference type="ChEBI" id="CHEBI:58401"/>
    </ligand>
</feature>
<comment type="similarity">
    <text evidence="1 7">Belongs to the glycosyltransferase group 1 family. MshA subfamily.</text>
</comment>
<feature type="binding site" evidence="7">
    <location>
        <begin position="26"/>
        <end position="31"/>
    </location>
    <ligand>
        <name>1D-myo-inositol 3-phosphate</name>
        <dbReference type="ChEBI" id="CHEBI:58401"/>
    </ligand>
</feature>
<dbReference type="PANTHER" id="PTHR12526:SF510">
    <property type="entry name" value="D-INOSITOL 3-PHOSPHATE GLYCOSYLTRANSFERASE"/>
    <property type="match status" value="1"/>
</dbReference>
<feature type="binding site" evidence="7">
    <location>
        <position position="305"/>
    </location>
    <ligand>
        <name>Mg(2+)</name>
        <dbReference type="ChEBI" id="CHEBI:18420"/>
    </ligand>
</feature>
<feature type="binding site" evidence="7">
    <location>
        <position position="156"/>
    </location>
    <ligand>
        <name>1D-myo-inositol 3-phosphate</name>
        <dbReference type="ChEBI" id="CHEBI:58401"/>
    </ligand>
</feature>
<evidence type="ECO:0000256" key="3">
    <source>
        <dbReference type="ARBA" id="ARBA00022679"/>
    </source>
</evidence>
<keyword evidence="5 7" id="KW-0460">Magnesium</keyword>
<comment type="caution">
    <text evidence="7">Lacks conserved residue(s) required for the propagation of feature annotation.</text>
</comment>
<comment type="catalytic activity">
    <reaction evidence="6 7">
        <text>1D-myo-inositol 3-phosphate + UDP-N-acetyl-alpha-D-glucosamine = 1D-myo-inositol 2-acetamido-2-deoxy-alpha-D-glucopyranoside 3-phosphate + UDP + H(+)</text>
        <dbReference type="Rhea" id="RHEA:26188"/>
        <dbReference type="ChEBI" id="CHEBI:15378"/>
        <dbReference type="ChEBI" id="CHEBI:57705"/>
        <dbReference type="ChEBI" id="CHEBI:58223"/>
        <dbReference type="ChEBI" id="CHEBI:58401"/>
        <dbReference type="ChEBI" id="CHEBI:58892"/>
        <dbReference type="EC" id="2.4.1.250"/>
    </reaction>
</comment>
<evidence type="ECO:0000256" key="6">
    <source>
        <dbReference type="ARBA" id="ARBA00048131"/>
    </source>
</evidence>
<dbReference type="InterPro" id="IPR028098">
    <property type="entry name" value="Glyco_trans_4-like_N"/>
</dbReference>
<evidence type="ECO:0000256" key="2">
    <source>
        <dbReference type="ARBA" id="ARBA00022676"/>
    </source>
</evidence>
<keyword evidence="11" id="KW-1185">Reference proteome</keyword>
<dbReference type="RefSeq" id="WP_344893571.1">
    <property type="nucleotide sequence ID" value="NZ_BAAAZP010000208.1"/>
</dbReference>
<feature type="binding site" evidence="7">
    <location>
        <position position="136"/>
    </location>
    <ligand>
        <name>1D-myo-inositol 3-phosphate</name>
        <dbReference type="ChEBI" id="CHEBI:58401"/>
    </ligand>
</feature>
<comment type="caution">
    <text evidence="10">The sequence shown here is derived from an EMBL/GenBank/DDBJ whole genome shotgun (WGS) entry which is preliminary data.</text>
</comment>
<dbReference type="EC" id="2.4.1.250" evidence="7"/>
<name>A0ABP7E0E7_9ACTN</name>
<accession>A0ABP7E0E7</accession>
<dbReference type="Pfam" id="PF00534">
    <property type="entry name" value="Glycos_transf_1"/>
    <property type="match status" value="1"/>
</dbReference>
<feature type="binding site" evidence="7">
    <location>
        <position position="112"/>
    </location>
    <ligand>
        <name>1D-myo-inositol 3-phosphate</name>
        <dbReference type="ChEBI" id="CHEBI:58401"/>
    </ligand>
</feature>
<dbReference type="NCBIfam" id="TIGR03449">
    <property type="entry name" value="mycothiol_MshA"/>
    <property type="match status" value="1"/>
</dbReference>
<gene>
    <name evidence="10" type="primary">mshA_2</name>
    <name evidence="7" type="synonym">mshA</name>
    <name evidence="10" type="ORF">GCM10022224_090020</name>
</gene>
<evidence type="ECO:0000259" key="8">
    <source>
        <dbReference type="Pfam" id="PF00534"/>
    </source>
</evidence>
<evidence type="ECO:0000256" key="1">
    <source>
        <dbReference type="ARBA" id="ARBA00008449"/>
    </source>
</evidence>
<comment type="function">
    <text evidence="7">Catalyzes the transfer of a N-acetyl-glucosamine moiety to 1D-myo-inositol 3-phosphate to produce 1D-myo-inositol 2-acetamido-2-deoxy-glucopyranoside 3-phosphate in the mycothiol biosynthesis pathway.</text>
</comment>
<keyword evidence="4 7" id="KW-0479">Metal-binding</keyword>
<feature type="binding site" evidence="7">
    <location>
        <position position="29"/>
    </location>
    <ligand>
        <name>UDP-N-acetyl-alpha-D-glucosamine</name>
        <dbReference type="ChEBI" id="CHEBI:57705"/>
    </ligand>
</feature>
<organism evidence="10 11">
    <name type="scientific">Nonomuraea antimicrobica</name>
    <dbReference type="NCBI Taxonomy" id="561173"/>
    <lineage>
        <taxon>Bacteria</taxon>
        <taxon>Bacillati</taxon>
        <taxon>Actinomycetota</taxon>
        <taxon>Actinomycetes</taxon>
        <taxon>Streptosporangiales</taxon>
        <taxon>Streptosporangiaceae</taxon>
        <taxon>Nonomuraea</taxon>
    </lineage>
</organism>
<feature type="binding site" evidence="7">
    <location>
        <position position="325"/>
    </location>
    <ligand>
        <name>UDP-N-acetyl-alpha-D-glucosamine</name>
        <dbReference type="ChEBI" id="CHEBI:57705"/>
    </ligand>
</feature>
<sequence>MPRADLRRVATISVLTSPFAQPGAGDAGGLNVYMVEVGRRLAAAGVEVEIFTRAVSADLPAVAELAPGVLVRQVAAGPLRELDKNDLPGTLDAFTEGMLARDGGFDVVHAHHWLAGRVGALVGRRWGVPLVQSMHSLARTKNATLARGDAREPESRLVGEDEVVAAADRLVANTAQEAEQLVSLYGADPAKVRTIHPGVDLSVFRPGPRHVARHRLGLPQDAVVLLFAGRVQPLKAPDVLLMAAAKLAEDRELAGRLVVAVVGGPSGSGRADPRRVADLAAALGIAHLVRLEPPCAQPVLADWYRAANVLVVPSRAETFGLVAVEAQACGTPVVAAAVGGLRTAVRDGVSGVLVDGHDPAAYARVLGDLVRRPRWSRRLGRGAIEHASRFGWERTVERLLRVYAGAADEVAKRVRV</sequence>
<feature type="binding site" evidence="7">
    <location>
        <position position="317"/>
    </location>
    <ligand>
        <name>UDP-N-acetyl-alpha-D-glucosamine</name>
        <dbReference type="ChEBI" id="CHEBI:57705"/>
    </ligand>
</feature>
<dbReference type="EMBL" id="BAAAZP010000208">
    <property type="protein sequence ID" value="GAA3710518.1"/>
    <property type="molecule type" value="Genomic_DNA"/>
</dbReference>
<protein>
    <recommendedName>
        <fullName evidence="7">D-inositol-3-phosphate glycosyltransferase</fullName>
        <ecNumber evidence="7">2.4.1.250</ecNumber>
    </recommendedName>
    <alternativeName>
        <fullName evidence="7">N-acetylglucosamine-inositol-phosphate N-acetylglucosaminyltransferase</fullName>
        <shortName evidence="7">GlcNAc-Ins-P N-acetylglucosaminyltransferase</shortName>
    </alternativeName>
</protein>
<feature type="binding site" evidence="7">
    <location>
        <position position="304"/>
    </location>
    <ligand>
        <name>Mg(2+)</name>
        <dbReference type="ChEBI" id="CHEBI:18420"/>
    </ligand>
</feature>
<evidence type="ECO:0000259" key="9">
    <source>
        <dbReference type="Pfam" id="PF13439"/>
    </source>
</evidence>